<evidence type="ECO:0000256" key="2">
    <source>
        <dbReference type="ARBA" id="ARBA00008717"/>
    </source>
</evidence>
<evidence type="ECO:0000256" key="3">
    <source>
        <dbReference type="ARBA" id="ARBA00022514"/>
    </source>
</evidence>
<keyword evidence="3" id="KW-0202">Cytokine</keyword>
<dbReference type="Pfam" id="PF15177">
    <property type="entry name" value="IL28A"/>
    <property type="match status" value="1"/>
</dbReference>
<feature type="chain" id="PRO_5034656956" evidence="7">
    <location>
        <begin position="22"/>
        <end position="174"/>
    </location>
</feature>
<dbReference type="Ensembl" id="ENSCJPT00005023976.1">
    <property type="protein sequence ID" value="ENSCJPP00005017170.1"/>
    <property type="gene ID" value="ENSCJPG00005014041.1"/>
</dbReference>
<dbReference type="GO" id="GO:0005615">
    <property type="term" value="C:extracellular space"/>
    <property type="evidence" value="ECO:0007669"/>
    <property type="project" value="UniProtKB-KW"/>
</dbReference>
<protein>
    <submittedName>
        <fullName evidence="8">Interferon lambda-3</fullName>
    </submittedName>
</protein>
<dbReference type="Proteomes" id="UP000694412">
    <property type="component" value="Chromosome 7"/>
</dbReference>
<gene>
    <name evidence="8" type="primary">LOC107316488</name>
</gene>
<dbReference type="GeneTree" id="ENSGT00390000014310"/>
<dbReference type="GO" id="GO:0050778">
    <property type="term" value="P:positive regulation of immune response"/>
    <property type="evidence" value="ECO:0007669"/>
    <property type="project" value="InterPro"/>
</dbReference>
<dbReference type="PANTHER" id="PTHR31943:SF1">
    <property type="entry name" value="INTERFERON LAMBDA-2-RELATED"/>
    <property type="match status" value="1"/>
</dbReference>
<dbReference type="InterPro" id="IPR038326">
    <property type="entry name" value="IFN-lambda_sf"/>
</dbReference>
<dbReference type="GO" id="GO:0045087">
    <property type="term" value="P:innate immune response"/>
    <property type="evidence" value="ECO:0007669"/>
    <property type="project" value="TreeGrafter"/>
</dbReference>
<dbReference type="Gene3D" id="1.20.1250.60">
    <property type="entry name" value="Interferon lambda"/>
    <property type="match status" value="1"/>
</dbReference>
<evidence type="ECO:0000256" key="6">
    <source>
        <dbReference type="ARBA" id="ARBA00023118"/>
    </source>
</evidence>
<evidence type="ECO:0000256" key="7">
    <source>
        <dbReference type="SAM" id="SignalP"/>
    </source>
</evidence>
<proteinExistence type="inferred from homology"/>
<evidence type="ECO:0000313" key="9">
    <source>
        <dbReference type="Proteomes" id="UP000694412"/>
    </source>
</evidence>
<comment type="subcellular location">
    <subcellularLocation>
        <location evidence="1">Secreted</location>
    </subcellularLocation>
</comment>
<reference evidence="8" key="3">
    <citation type="submission" date="2025-09" db="UniProtKB">
        <authorList>
            <consortium name="Ensembl"/>
        </authorList>
    </citation>
    <scope>IDENTIFICATION</scope>
</reference>
<evidence type="ECO:0000256" key="5">
    <source>
        <dbReference type="ARBA" id="ARBA00022729"/>
    </source>
</evidence>
<reference evidence="8" key="1">
    <citation type="submission" date="2015-11" db="EMBL/GenBank/DDBJ databases">
        <authorList>
            <consortium name="International Coturnix japonica Genome Analysis Consortium"/>
            <person name="Warren W."/>
            <person name="Burt D.W."/>
            <person name="Antin P.B."/>
            <person name="Lanford R."/>
            <person name="Gros J."/>
            <person name="Wilson R.K."/>
        </authorList>
    </citation>
    <scope>NUCLEOTIDE SEQUENCE [LARGE SCALE GENOMIC DNA]</scope>
</reference>
<reference evidence="8" key="2">
    <citation type="submission" date="2025-08" db="UniProtKB">
        <authorList>
            <consortium name="Ensembl"/>
        </authorList>
    </citation>
    <scope>IDENTIFICATION</scope>
</reference>
<keyword evidence="5 7" id="KW-0732">Signal</keyword>
<sequence>MIRYGFAIILMGTLGSLLVGAFPRVTPEKSCSLSKYQFPAPLELKAVQRMKEQFEDIMLLTNRKCNTRLFHRKWSTAELSVPDRITLVEAELDLTITMLTNPTTQRLAETSQQPLAFLTQVREDLRDCVSVPPALQPQLGGIGETAGCLEASAILHIFQVLNDLRCAAQREDCT</sequence>
<keyword evidence="6" id="KW-0051">Antiviral defense</keyword>
<organism evidence="8 9">
    <name type="scientific">Coturnix japonica</name>
    <name type="common">Japanese quail</name>
    <name type="synonym">Coturnix coturnix japonica</name>
    <dbReference type="NCBI Taxonomy" id="93934"/>
    <lineage>
        <taxon>Eukaryota</taxon>
        <taxon>Metazoa</taxon>
        <taxon>Chordata</taxon>
        <taxon>Craniata</taxon>
        <taxon>Vertebrata</taxon>
        <taxon>Euteleostomi</taxon>
        <taxon>Archelosauria</taxon>
        <taxon>Archosauria</taxon>
        <taxon>Dinosauria</taxon>
        <taxon>Saurischia</taxon>
        <taxon>Theropoda</taxon>
        <taxon>Coelurosauria</taxon>
        <taxon>Aves</taxon>
        <taxon>Neognathae</taxon>
        <taxon>Galloanserae</taxon>
        <taxon>Galliformes</taxon>
        <taxon>Phasianidae</taxon>
        <taxon>Perdicinae</taxon>
        <taxon>Coturnix</taxon>
    </lineage>
</organism>
<evidence type="ECO:0000256" key="4">
    <source>
        <dbReference type="ARBA" id="ARBA00022525"/>
    </source>
</evidence>
<dbReference type="AlphaFoldDB" id="A0A8C2YCX2"/>
<dbReference type="GO" id="GO:0005125">
    <property type="term" value="F:cytokine activity"/>
    <property type="evidence" value="ECO:0007669"/>
    <property type="project" value="UniProtKB-KW"/>
</dbReference>
<keyword evidence="4" id="KW-0964">Secreted</keyword>
<name>A0A8C2YCX2_COTJA</name>
<dbReference type="GO" id="GO:0051607">
    <property type="term" value="P:defense response to virus"/>
    <property type="evidence" value="ECO:0007669"/>
    <property type="project" value="UniProtKB-KW"/>
</dbReference>
<dbReference type="GO" id="GO:0007259">
    <property type="term" value="P:cell surface receptor signaling pathway via JAK-STAT"/>
    <property type="evidence" value="ECO:0007669"/>
    <property type="project" value="InterPro"/>
</dbReference>
<dbReference type="InterPro" id="IPR029177">
    <property type="entry name" value="INF_lambda"/>
</dbReference>
<evidence type="ECO:0000256" key="1">
    <source>
        <dbReference type="ARBA" id="ARBA00004613"/>
    </source>
</evidence>
<keyword evidence="9" id="KW-1185">Reference proteome</keyword>
<evidence type="ECO:0000313" key="8">
    <source>
        <dbReference type="Ensembl" id="ENSCJPP00005017170.1"/>
    </source>
</evidence>
<comment type="similarity">
    <text evidence="2">Belongs to the lambda interferon family.</text>
</comment>
<feature type="signal peptide" evidence="7">
    <location>
        <begin position="1"/>
        <end position="21"/>
    </location>
</feature>
<accession>A0A8C2YCX2</accession>
<dbReference type="PANTHER" id="PTHR31943">
    <property type="entry name" value="INTERLEUKIN-28 AND 29"/>
    <property type="match status" value="1"/>
</dbReference>